<dbReference type="Proteomes" id="UP000075515">
    <property type="component" value="Unassembled WGS sequence"/>
</dbReference>
<dbReference type="PANTHER" id="PTHR38599:SF1">
    <property type="entry name" value="CUPIN DOMAIN PROTEIN (AFU_ORTHOLOGUE AFUA_3G13620)"/>
    <property type="match status" value="1"/>
</dbReference>
<dbReference type="Gene3D" id="2.60.120.10">
    <property type="entry name" value="Jelly Rolls"/>
    <property type="match status" value="1"/>
</dbReference>
<feature type="domain" description="Cupin type-2" evidence="1">
    <location>
        <begin position="42"/>
        <end position="111"/>
    </location>
</feature>
<dbReference type="Pfam" id="PF07883">
    <property type="entry name" value="Cupin_2"/>
    <property type="match status" value="1"/>
</dbReference>
<dbReference type="PANTHER" id="PTHR38599">
    <property type="entry name" value="CUPIN DOMAIN PROTEIN (AFU_ORTHOLOGUE AFUA_3G13620)"/>
    <property type="match status" value="1"/>
</dbReference>
<dbReference type="EMBL" id="JEMC01002277">
    <property type="protein sequence ID" value="KYF89129.1"/>
    <property type="molecule type" value="Genomic_DNA"/>
</dbReference>
<accession>A0A150S9K4</accession>
<evidence type="ECO:0000313" key="3">
    <source>
        <dbReference type="Proteomes" id="UP000075515"/>
    </source>
</evidence>
<organism evidence="2 3">
    <name type="scientific">Sorangium cellulosum</name>
    <name type="common">Polyangium cellulosum</name>
    <dbReference type="NCBI Taxonomy" id="56"/>
    <lineage>
        <taxon>Bacteria</taxon>
        <taxon>Pseudomonadati</taxon>
        <taxon>Myxococcota</taxon>
        <taxon>Polyangia</taxon>
        <taxon>Polyangiales</taxon>
        <taxon>Polyangiaceae</taxon>
        <taxon>Sorangium</taxon>
    </lineage>
</organism>
<dbReference type="AlphaFoldDB" id="A0A150S9K4"/>
<name>A0A150S9K4_SORCE</name>
<sequence>MATALLCAGAGCARDSVLERASLGTHAVAGGKAVTRVEVQRLTLPPGFKAGPHTHPGPVVCYVTEGRILFQVKGQPARYYTAGQTIFEPASTPIERFDNDSSSAPATFIATYLLGDQDTELLHRLQ</sequence>
<reference evidence="2 3" key="1">
    <citation type="submission" date="2014-02" db="EMBL/GenBank/DDBJ databases">
        <title>The small core and large imbalanced accessory genome model reveals a collaborative survival strategy of Sorangium cellulosum strains in nature.</title>
        <authorList>
            <person name="Han K."/>
            <person name="Peng R."/>
            <person name="Blom J."/>
            <person name="Li Y.-Z."/>
        </authorList>
    </citation>
    <scope>NUCLEOTIDE SEQUENCE [LARGE SCALE GENOMIC DNA]</scope>
    <source>
        <strain evidence="2 3">So0149</strain>
    </source>
</reference>
<evidence type="ECO:0000259" key="1">
    <source>
        <dbReference type="Pfam" id="PF07883"/>
    </source>
</evidence>
<gene>
    <name evidence="2" type="ORF">BE18_03985</name>
</gene>
<dbReference type="InterPro" id="IPR011051">
    <property type="entry name" value="RmlC_Cupin_sf"/>
</dbReference>
<evidence type="ECO:0000313" key="2">
    <source>
        <dbReference type="EMBL" id="KYF89129.1"/>
    </source>
</evidence>
<comment type="caution">
    <text evidence="2">The sequence shown here is derived from an EMBL/GenBank/DDBJ whole genome shotgun (WGS) entry which is preliminary data.</text>
</comment>
<dbReference type="InterPro" id="IPR013096">
    <property type="entry name" value="Cupin_2"/>
</dbReference>
<dbReference type="SUPFAM" id="SSF51182">
    <property type="entry name" value="RmlC-like cupins"/>
    <property type="match status" value="1"/>
</dbReference>
<protein>
    <recommendedName>
        <fullName evidence="1">Cupin type-2 domain-containing protein</fullName>
    </recommendedName>
</protein>
<dbReference type="InterPro" id="IPR014710">
    <property type="entry name" value="RmlC-like_jellyroll"/>
</dbReference>
<proteinExistence type="predicted"/>